<evidence type="ECO:0000313" key="2">
    <source>
        <dbReference type="Proteomes" id="UP001312865"/>
    </source>
</evidence>
<comment type="caution">
    <text evidence="1">The sequence shown here is derived from an EMBL/GenBank/DDBJ whole genome shotgun (WGS) entry which is preliminary data.</text>
</comment>
<dbReference type="SUPFAM" id="SSF53795">
    <property type="entry name" value="PEP carboxykinase-like"/>
    <property type="match status" value="1"/>
</dbReference>
<dbReference type="EMBL" id="JBBAXC010000009">
    <property type="protein sequence ID" value="MEI5907729.1"/>
    <property type="molecule type" value="Genomic_DNA"/>
</dbReference>
<proteinExistence type="predicted"/>
<evidence type="ECO:0000313" key="1">
    <source>
        <dbReference type="EMBL" id="MEI5907729.1"/>
    </source>
</evidence>
<keyword evidence="1" id="KW-0547">Nucleotide-binding</keyword>
<gene>
    <name evidence="1" type="ORF">WAK64_11760</name>
</gene>
<protein>
    <submittedName>
        <fullName evidence="1">ATP-binding cassette domain-containing protein</fullName>
    </submittedName>
</protein>
<dbReference type="GO" id="GO:0005524">
    <property type="term" value="F:ATP binding"/>
    <property type="evidence" value="ECO:0007669"/>
    <property type="project" value="UniProtKB-KW"/>
</dbReference>
<reference evidence="1 2" key="1">
    <citation type="journal article" date="2018" name="J. Microbiol.">
        <title>Bacillus spongiae sp. nov., isolated from sponge of Jeju Island.</title>
        <authorList>
            <person name="Lee G.E."/>
            <person name="Im W.T."/>
            <person name="Park J.S."/>
        </authorList>
    </citation>
    <scope>NUCLEOTIDE SEQUENCE [LARGE SCALE GENOMIC DNA]</scope>
    <source>
        <strain evidence="1 2">135PIL107-10</strain>
    </source>
</reference>
<dbReference type="InterPro" id="IPR027417">
    <property type="entry name" value="P-loop_NTPase"/>
</dbReference>
<dbReference type="Proteomes" id="UP001312865">
    <property type="component" value="Unassembled WGS sequence"/>
</dbReference>
<dbReference type="RefSeq" id="WP_336587174.1">
    <property type="nucleotide sequence ID" value="NZ_JBBAXC010000009.1"/>
</dbReference>
<name>A0ABU8HF17_9BACI</name>
<dbReference type="Gene3D" id="3.40.50.300">
    <property type="entry name" value="P-loop containing nucleotide triphosphate hydrolases"/>
    <property type="match status" value="1"/>
</dbReference>
<accession>A0ABU8HF17</accession>
<organism evidence="1 2">
    <name type="scientific">Bacillus spongiae</name>
    <dbReference type="NCBI Taxonomy" id="2683610"/>
    <lineage>
        <taxon>Bacteria</taxon>
        <taxon>Bacillati</taxon>
        <taxon>Bacillota</taxon>
        <taxon>Bacilli</taxon>
        <taxon>Bacillales</taxon>
        <taxon>Bacillaceae</taxon>
        <taxon>Bacillus</taxon>
    </lineage>
</organism>
<keyword evidence="1" id="KW-0067">ATP-binding</keyword>
<sequence length="316" mass="35796">MVDTMTKATYKAFGMVIESEIPLPELKEYTFFEESYHADIDITIADLTERWNEIGIEGKFIVKEKEVLFHIKNTAIFGVLNGNSIIVSPSLHADYDKIRLYVLGTCMGILLMQRRILPLHGSAVVIDGKAYAIVGESGAGKSTLAATFIDNGYPLLSDDVIALSHSLNGEITVAPSYPQQKLWEESLKKLEMHPNEFKPLFERETKYAIPVASNFYDGESLPLAGVFELVKSEQDSIELTRIDSRLEKLPILLHHTYRNSFLKGLNLLEWHFDMTAKCAHQLEVYRVKRPLTKFTPFELQSLLLKTIKGDLIDDEN</sequence>
<keyword evidence="2" id="KW-1185">Reference proteome</keyword>